<dbReference type="AlphaFoldDB" id="A0A392PW87"/>
<accession>A0A392PW87</accession>
<protein>
    <submittedName>
        <fullName evidence="1">Uncharacterized protein</fullName>
    </submittedName>
</protein>
<dbReference type="Proteomes" id="UP000265520">
    <property type="component" value="Unassembled WGS sequence"/>
</dbReference>
<feature type="non-terminal residue" evidence="1">
    <location>
        <position position="85"/>
    </location>
</feature>
<organism evidence="1 2">
    <name type="scientific">Trifolium medium</name>
    <dbReference type="NCBI Taxonomy" id="97028"/>
    <lineage>
        <taxon>Eukaryota</taxon>
        <taxon>Viridiplantae</taxon>
        <taxon>Streptophyta</taxon>
        <taxon>Embryophyta</taxon>
        <taxon>Tracheophyta</taxon>
        <taxon>Spermatophyta</taxon>
        <taxon>Magnoliopsida</taxon>
        <taxon>eudicotyledons</taxon>
        <taxon>Gunneridae</taxon>
        <taxon>Pentapetalae</taxon>
        <taxon>rosids</taxon>
        <taxon>fabids</taxon>
        <taxon>Fabales</taxon>
        <taxon>Fabaceae</taxon>
        <taxon>Papilionoideae</taxon>
        <taxon>50 kb inversion clade</taxon>
        <taxon>NPAAA clade</taxon>
        <taxon>Hologalegina</taxon>
        <taxon>IRL clade</taxon>
        <taxon>Trifolieae</taxon>
        <taxon>Trifolium</taxon>
    </lineage>
</organism>
<evidence type="ECO:0000313" key="2">
    <source>
        <dbReference type="Proteomes" id="UP000265520"/>
    </source>
</evidence>
<name>A0A392PW87_9FABA</name>
<proteinExistence type="predicted"/>
<dbReference type="EMBL" id="LXQA010095396">
    <property type="protein sequence ID" value="MCI15195.1"/>
    <property type="molecule type" value="Genomic_DNA"/>
</dbReference>
<comment type="caution">
    <text evidence="1">The sequence shown here is derived from an EMBL/GenBank/DDBJ whole genome shotgun (WGS) entry which is preliminary data.</text>
</comment>
<evidence type="ECO:0000313" key="1">
    <source>
        <dbReference type="EMBL" id="MCI15195.1"/>
    </source>
</evidence>
<sequence>MMDNGIKFTLAPKSQMALPISTPPIMHGTVKLPGSLHLRGSVFWSRALHSSVSRMFPLSVGMAQLLLAVAQLCAKVVELVSVVDN</sequence>
<keyword evidence="2" id="KW-1185">Reference proteome</keyword>
<reference evidence="1 2" key="1">
    <citation type="journal article" date="2018" name="Front. Plant Sci.">
        <title>Red Clover (Trifolium pratense) and Zigzag Clover (T. medium) - A Picture of Genomic Similarities and Differences.</title>
        <authorList>
            <person name="Dluhosova J."/>
            <person name="Istvanek J."/>
            <person name="Nedelnik J."/>
            <person name="Repkova J."/>
        </authorList>
    </citation>
    <scope>NUCLEOTIDE SEQUENCE [LARGE SCALE GENOMIC DNA]</scope>
    <source>
        <strain evidence="2">cv. 10/8</strain>
        <tissue evidence="1">Leaf</tissue>
    </source>
</reference>